<gene>
    <name evidence="1" type="ORF">VSA01S_12880</name>
</gene>
<dbReference type="Proteomes" id="UP000321922">
    <property type="component" value="Unassembled WGS sequence"/>
</dbReference>
<reference evidence="1 2" key="1">
    <citation type="submission" date="2019-07" db="EMBL/GenBank/DDBJ databases">
        <title>Whole genome shotgun sequence of Vibrio sagamiensis NBRC 104589.</title>
        <authorList>
            <person name="Hosoyama A."/>
            <person name="Uohara A."/>
            <person name="Ohji S."/>
            <person name="Ichikawa N."/>
        </authorList>
    </citation>
    <scope>NUCLEOTIDE SEQUENCE [LARGE SCALE GENOMIC DNA]</scope>
    <source>
        <strain evidence="1 2">NBRC 104589</strain>
    </source>
</reference>
<proteinExistence type="predicted"/>
<keyword evidence="1" id="KW-0969">Cilium</keyword>
<comment type="caution">
    <text evidence="1">The sequence shown here is derived from an EMBL/GenBank/DDBJ whole genome shotgun (WGS) entry which is preliminary data.</text>
</comment>
<dbReference type="AlphaFoldDB" id="A0A511QDA9"/>
<evidence type="ECO:0000313" key="2">
    <source>
        <dbReference type="Proteomes" id="UP000321922"/>
    </source>
</evidence>
<dbReference type="OrthoDB" id="5815965at2"/>
<sequence length="145" mass="17158">MEAKLKAVTQLWKIEEIQCEKIQRELQSVYHRYTVLTTQLKQLSELRQTVGQNVNKENQLCSSILINANQAGMMLQTNFDHYEQEKDILNAEYRAIKNRLLYTKVRAKGLEKLVHQWRTIQKTAKIKRELFQVEDIINARLKSKV</sequence>
<dbReference type="RefSeq" id="WP_039982473.1">
    <property type="nucleotide sequence ID" value="NZ_BAOJ01000109.1"/>
</dbReference>
<keyword evidence="2" id="KW-1185">Reference proteome</keyword>
<accession>A0A511QDA9</accession>
<organism evidence="1 2">
    <name type="scientific">Vibrio sagamiensis NBRC 104589</name>
    <dbReference type="NCBI Taxonomy" id="1219064"/>
    <lineage>
        <taxon>Bacteria</taxon>
        <taxon>Pseudomonadati</taxon>
        <taxon>Pseudomonadota</taxon>
        <taxon>Gammaproteobacteria</taxon>
        <taxon>Vibrionales</taxon>
        <taxon>Vibrionaceae</taxon>
        <taxon>Vibrio</taxon>
    </lineage>
</organism>
<keyword evidence="1" id="KW-0282">Flagellum</keyword>
<dbReference type="EMBL" id="BJXJ01000010">
    <property type="protein sequence ID" value="GEM75176.1"/>
    <property type="molecule type" value="Genomic_DNA"/>
</dbReference>
<protein>
    <submittedName>
        <fullName evidence="1">Flagellar export protein FliJ</fullName>
    </submittedName>
</protein>
<keyword evidence="1" id="KW-0966">Cell projection</keyword>
<name>A0A511QDA9_9VIBR</name>
<evidence type="ECO:0000313" key="1">
    <source>
        <dbReference type="EMBL" id="GEM75176.1"/>
    </source>
</evidence>